<dbReference type="EMBL" id="BMAW01060120">
    <property type="protein sequence ID" value="GFT24689.1"/>
    <property type="molecule type" value="Genomic_DNA"/>
</dbReference>
<dbReference type="AlphaFoldDB" id="A0A8X6NPV0"/>
<gene>
    <name evidence="1" type="ORF">NPIL_30601</name>
</gene>
<organism evidence="1 2">
    <name type="scientific">Nephila pilipes</name>
    <name type="common">Giant wood spider</name>
    <name type="synonym">Nephila maculata</name>
    <dbReference type="NCBI Taxonomy" id="299642"/>
    <lineage>
        <taxon>Eukaryota</taxon>
        <taxon>Metazoa</taxon>
        <taxon>Ecdysozoa</taxon>
        <taxon>Arthropoda</taxon>
        <taxon>Chelicerata</taxon>
        <taxon>Arachnida</taxon>
        <taxon>Araneae</taxon>
        <taxon>Araneomorphae</taxon>
        <taxon>Entelegynae</taxon>
        <taxon>Araneoidea</taxon>
        <taxon>Nephilidae</taxon>
        <taxon>Nephila</taxon>
    </lineage>
</organism>
<reference evidence="1" key="1">
    <citation type="submission" date="2020-08" db="EMBL/GenBank/DDBJ databases">
        <title>Multicomponent nature underlies the extraordinary mechanical properties of spider dragline silk.</title>
        <authorList>
            <person name="Kono N."/>
            <person name="Nakamura H."/>
            <person name="Mori M."/>
            <person name="Yoshida Y."/>
            <person name="Ohtoshi R."/>
            <person name="Malay A.D."/>
            <person name="Moran D.A.P."/>
            <person name="Tomita M."/>
            <person name="Numata K."/>
            <person name="Arakawa K."/>
        </authorList>
    </citation>
    <scope>NUCLEOTIDE SEQUENCE</scope>
</reference>
<evidence type="ECO:0000313" key="2">
    <source>
        <dbReference type="Proteomes" id="UP000887013"/>
    </source>
</evidence>
<comment type="caution">
    <text evidence="1">The sequence shown here is derived from an EMBL/GenBank/DDBJ whole genome shotgun (WGS) entry which is preliminary data.</text>
</comment>
<protein>
    <submittedName>
        <fullName evidence="1">Uncharacterized protein</fullName>
    </submittedName>
</protein>
<dbReference type="Proteomes" id="UP000887013">
    <property type="component" value="Unassembled WGS sequence"/>
</dbReference>
<proteinExistence type="predicted"/>
<sequence>MDLNVSANSSGESCAKTDFSRDLEEVEMNQRLNHEIAVNKKCNEISTFFDNPESVNESEWTVELQGTPEKKCAQALKP</sequence>
<keyword evidence="2" id="KW-1185">Reference proteome</keyword>
<name>A0A8X6NPV0_NEPPI</name>
<evidence type="ECO:0000313" key="1">
    <source>
        <dbReference type="EMBL" id="GFT24689.1"/>
    </source>
</evidence>
<accession>A0A8X6NPV0</accession>